<dbReference type="InterPro" id="IPR036388">
    <property type="entry name" value="WH-like_DNA-bd_sf"/>
</dbReference>
<evidence type="ECO:0000313" key="5">
    <source>
        <dbReference type="EMBL" id="EGD54909.1"/>
    </source>
</evidence>
<evidence type="ECO:0000256" key="2">
    <source>
        <dbReference type="ARBA" id="ARBA00023125"/>
    </source>
</evidence>
<keyword evidence="2" id="KW-0238">DNA-binding</keyword>
<dbReference type="RefSeq" id="WP_009679598.1">
    <property type="nucleotide sequence ID" value="NZ_AEUD01000009.1"/>
</dbReference>
<dbReference type="Pfam" id="PF01047">
    <property type="entry name" value="MarR"/>
    <property type="match status" value="1"/>
</dbReference>
<dbReference type="AlphaFoldDB" id="F1YK63"/>
<dbReference type="SMART" id="SM00347">
    <property type="entry name" value="HTH_MARR"/>
    <property type="match status" value="1"/>
</dbReference>
<protein>
    <submittedName>
        <fullName evidence="5">MarR family transcriptional regulator</fullName>
    </submittedName>
</protein>
<dbReference type="OrthoDB" id="3237509at2"/>
<evidence type="ECO:0000313" key="6">
    <source>
        <dbReference type="Proteomes" id="UP000035065"/>
    </source>
</evidence>
<dbReference type="InterPro" id="IPR036390">
    <property type="entry name" value="WH_DNA-bd_sf"/>
</dbReference>
<dbReference type="EMBL" id="AEUD01000009">
    <property type="protein sequence ID" value="EGD54909.1"/>
    <property type="molecule type" value="Genomic_DNA"/>
</dbReference>
<evidence type="ECO:0000256" key="3">
    <source>
        <dbReference type="ARBA" id="ARBA00023163"/>
    </source>
</evidence>
<dbReference type="PANTHER" id="PTHR42756:SF1">
    <property type="entry name" value="TRANSCRIPTIONAL REPRESSOR OF EMRAB OPERON"/>
    <property type="match status" value="1"/>
</dbReference>
<dbReference type="Gene3D" id="1.10.10.10">
    <property type="entry name" value="Winged helix-like DNA-binding domain superfamily/Winged helix DNA-binding domain"/>
    <property type="match status" value="1"/>
</dbReference>
<dbReference type="Proteomes" id="UP000035065">
    <property type="component" value="Unassembled WGS sequence"/>
</dbReference>
<organism evidence="5 6">
    <name type="scientific">Gordonia neofelifaecis NRRL B-59395</name>
    <dbReference type="NCBI Taxonomy" id="644548"/>
    <lineage>
        <taxon>Bacteria</taxon>
        <taxon>Bacillati</taxon>
        <taxon>Actinomycetota</taxon>
        <taxon>Actinomycetes</taxon>
        <taxon>Mycobacteriales</taxon>
        <taxon>Gordoniaceae</taxon>
        <taxon>Gordonia</taxon>
    </lineage>
</organism>
<dbReference type="GO" id="GO:0003677">
    <property type="term" value="F:DNA binding"/>
    <property type="evidence" value="ECO:0007669"/>
    <property type="project" value="UniProtKB-KW"/>
</dbReference>
<dbReference type="SUPFAM" id="SSF46785">
    <property type="entry name" value="Winged helix' DNA-binding domain"/>
    <property type="match status" value="1"/>
</dbReference>
<keyword evidence="3" id="KW-0804">Transcription</keyword>
<dbReference type="GO" id="GO:0003700">
    <property type="term" value="F:DNA-binding transcription factor activity"/>
    <property type="evidence" value="ECO:0007669"/>
    <property type="project" value="InterPro"/>
</dbReference>
<keyword evidence="1" id="KW-0805">Transcription regulation</keyword>
<dbReference type="PROSITE" id="PS50995">
    <property type="entry name" value="HTH_MARR_2"/>
    <property type="match status" value="1"/>
</dbReference>
<dbReference type="eggNOG" id="COG1846">
    <property type="taxonomic scope" value="Bacteria"/>
</dbReference>
<keyword evidence="6" id="KW-1185">Reference proteome</keyword>
<gene>
    <name evidence="5" type="ORF">SCNU_11900</name>
</gene>
<reference evidence="5 6" key="1">
    <citation type="journal article" date="2011" name="J. Bacteriol.">
        <title>Draft Genome Sequence of Gordonia neofelifaecis NRRL B-59395, a Cholesterol-Degrading Actinomycete.</title>
        <authorList>
            <person name="Ge F."/>
            <person name="Li W."/>
            <person name="Chen G."/>
            <person name="Liu Y."/>
            <person name="Zhang G."/>
            <person name="Yong B."/>
            <person name="Wang Q."/>
            <person name="Wang N."/>
            <person name="Huang Z."/>
            <person name="Li W."/>
            <person name="Wang J."/>
            <person name="Wu C."/>
            <person name="Xie Q."/>
            <person name="Liu G."/>
        </authorList>
    </citation>
    <scope>NUCLEOTIDE SEQUENCE [LARGE SCALE GENOMIC DNA]</scope>
    <source>
        <strain evidence="5 6">NRRL B-59395</strain>
    </source>
</reference>
<feature type="domain" description="HTH marR-type" evidence="4">
    <location>
        <begin position="28"/>
        <end position="163"/>
    </location>
</feature>
<comment type="caution">
    <text evidence="5">The sequence shown here is derived from an EMBL/GenBank/DDBJ whole genome shotgun (WGS) entry which is preliminary data.</text>
</comment>
<name>F1YK63_9ACTN</name>
<proteinExistence type="predicted"/>
<sequence length="179" mass="20082">MKQGEERDAVDEIVEQWGVERPDMDVSALQVFGRLHRSYLLYQTSLGGLFAEYGLNMASFDVLASLRRAGPPYRMTSGELAKTMLVTTGGVTLRVDRLEKTGLVERKRDPDDRRIVYVCLTTTGLRVIDQAANAHFSNELRLLESLSDEDRNSLSQLLRRLESSILDAESDDEAQPFAG</sequence>
<evidence type="ECO:0000259" key="4">
    <source>
        <dbReference type="PROSITE" id="PS50995"/>
    </source>
</evidence>
<accession>F1YK63</accession>
<dbReference type="STRING" id="644548.SCNU_11900"/>
<dbReference type="PANTHER" id="PTHR42756">
    <property type="entry name" value="TRANSCRIPTIONAL REGULATOR, MARR"/>
    <property type="match status" value="1"/>
</dbReference>
<dbReference type="InterPro" id="IPR000835">
    <property type="entry name" value="HTH_MarR-typ"/>
</dbReference>
<dbReference type="PRINTS" id="PR00598">
    <property type="entry name" value="HTHMARR"/>
</dbReference>
<evidence type="ECO:0000256" key="1">
    <source>
        <dbReference type="ARBA" id="ARBA00023015"/>
    </source>
</evidence>